<dbReference type="OrthoDB" id="1357022at2759"/>
<evidence type="ECO:0000256" key="2">
    <source>
        <dbReference type="SAM" id="MobiDB-lite"/>
    </source>
</evidence>
<dbReference type="InterPro" id="IPR036322">
    <property type="entry name" value="WD40_repeat_dom_sf"/>
</dbReference>
<dbReference type="Pfam" id="PF22080">
    <property type="entry name" value="Dark_CARD"/>
    <property type="match status" value="1"/>
</dbReference>
<dbReference type="Gene3D" id="2.130.10.10">
    <property type="entry name" value="YVTN repeat-like/Quinoprotein amine dehydrogenase"/>
    <property type="match status" value="2"/>
</dbReference>
<keyword evidence="6" id="KW-1185">Reference proteome</keyword>
<protein>
    <submittedName>
        <fullName evidence="7 8">Uncharacterized protein LOC115631675 isoform X1</fullName>
    </submittedName>
</protein>
<dbReference type="PANTHER" id="PTHR22845">
    <property type="entry name" value="APOPTOTIC PROTEASE-ACTIVATING FACTOR 1"/>
    <property type="match status" value="1"/>
</dbReference>
<dbReference type="InterPro" id="IPR015943">
    <property type="entry name" value="WD40/YVTN_repeat-like_dom_sf"/>
</dbReference>
<reference evidence="7 8" key="1">
    <citation type="submission" date="2025-04" db="UniProtKB">
        <authorList>
            <consortium name="RefSeq"/>
        </authorList>
    </citation>
    <scope>IDENTIFICATION</scope>
    <source>
        <strain evidence="7 8">11010-0011.00</strain>
        <tissue evidence="7 8">Whole body</tissue>
    </source>
</reference>
<evidence type="ECO:0000313" key="7">
    <source>
        <dbReference type="RefSeq" id="XP_030384351.1"/>
    </source>
</evidence>
<dbReference type="InterPro" id="IPR054042">
    <property type="entry name" value="WHD_Dark"/>
</dbReference>
<accession>A0A6J2U749</accession>
<dbReference type="RefSeq" id="XP_030384351.1">
    <property type="nucleotide sequence ID" value="XM_030528491.1"/>
</dbReference>
<feature type="domain" description="Dark winged-helix" evidence="5">
    <location>
        <begin position="366"/>
        <end position="431"/>
    </location>
</feature>
<dbReference type="Pfam" id="PF22164">
    <property type="entry name" value="WHD_Dark"/>
    <property type="match status" value="1"/>
</dbReference>
<dbReference type="SUPFAM" id="SSF52540">
    <property type="entry name" value="P-loop containing nucleoside triphosphate hydrolases"/>
    <property type="match status" value="1"/>
</dbReference>
<gene>
    <name evidence="7 8" type="primary">LOC115631675</name>
</gene>
<dbReference type="Gene3D" id="1.10.10.10">
    <property type="entry name" value="Winged helix-like DNA-binding domain superfamily/Winged helix DNA-binding domain"/>
    <property type="match status" value="1"/>
</dbReference>
<evidence type="ECO:0000259" key="4">
    <source>
        <dbReference type="Pfam" id="PF22080"/>
    </source>
</evidence>
<evidence type="ECO:0000259" key="3">
    <source>
        <dbReference type="Pfam" id="PF00931"/>
    </source>
</evidence>
<keyword evidence="1" id="KW-0053">Apoptosis</keyword>
<dbReference type="Proteomes" id="UP000504634">
    <property type="component" value="Unplaced"/>
</dbReference>
<dbReference type="InterPro" id="IPR001680">
    <property type="entry name" value="WD40_rpt"/>
</dbReference>
<dbReference type="InterPro" id="IPR002182">
    <property type="entry name" value="NB-ARC"/>
</dbReference>
<dbReference type="GeneID" id="115631675"/>
<dbReference type="Gene3D" id="1.25.40.370">
    <property type="match status" value="1"/>
</dbReference>
<evidence type="ECO:0000313" key="8">
    <source>
        <dbReference type="RefSeq" id="XP_030384360.1"/>
    </source>
</evidence>
<dbReference type="PANTHER" id="PTHR22845:SF5">
    <property type="entry name" value="APOPTOTIC PROTEASE-ACTIVATING FACTOR 1"/>
    <property type="match status" value="1"/>
</dbReference>
<dbReference type="InterPro" id="IPR054304">
    <property type="entry name" value="Dark_CARD"/>
</dbReference>
<dbReference type="Pfam" id="PF00931">
    <property type="entry name" value="NB-ARC"/>
    <property type="match status" value="1"/>
</dbReference>
<dbReference type="GO" id="GO:0043531">
    <property type="term" value="F:ADP binding"/>
    <property type="evidence" value="ECO:0007669"/>
    <property type="project" value="InterPro"/>
</dbReference>
<proteinExistence type="predicted"/>
<name>A0A6J2U749_DROLE</name>
<feature type="domain" description="Dark CARD" evidence="4">
    <location>
        <begin position="14"/>
        <end position="90"/>
    </location>
</feature>
<dbReference type="SMART" id="SM00320">
    <property type="entry name" value="WD40"/>
    <property type="match status" value="5"/>
</dbReference>
<dbReference type="RefSeq" id="XP_030384360.1">
    <property type="nucleotide sequence ID" value="XM_030528500.1"/>
</dbReference>
<dbReference type="InterPro" id="IPR027417">
    <property type="entry name" value="P-loop_NTPase"/>
</dbReference>
<organism evidence="6 7">
    <name type="scientific">Drosophila lebanonensis</name>
    <name type="common">Fruit fly</name>
    <name type="synonym">Scaptodrosophila lebanonensis</name>
    <dbReference type="NCBI Taxonomy" id="7225"/>
    <lineage>
        <taxon>Eukaryota</taxon>
        <taxon>Metazoa</taxon>
        <taxon>Ecdysozoa</taxon>
        <taxon>Arthropoda</taxon>
        <taxon>Hexapoda</taxon>
        <taxon>Insecta</taxon>
        <taxon>Pterygota</taxon>
        <taxon>Neoptera</taxon>
        <taxon>Endopterygota</taxon>
        <taxon>Diptera</taxon>
        <taxon>Brachycera</taxon>
        <taxon>Muscomorpha</taxon>
        <taxon>Ephydroidea</taxon>
        <taxon>Drosophilidae</taxon>
        <taxon>Scaptodrosophila</taxon>
    </lineage>
</organism>
<dbReference type="SUPFAM" id="SSF50978">
    <property type="entry name" value="WD40 repeat-like"/>
    <property type="match status" value="2"/>
</dbReference>
<sequence length="1525" mass="175757">MSGQRDLYFTLKEVLPVFRDHFLQNFNYADVKDQLHIILSKRVIDTIATFNEKKQIYCFLFILNDLPDQKLALFVNDILKIYHEFLMDAINHECRYPHQNTTEYIQQLDKLFNGNQRFSKYNVPRLKKYLELEKALLKLRPAKNVVIEGVLGAGKQWLALHVCSSYAVQSKMDFKIFWVNVREGTMPEKHLELLQSLLHQLDNQQSHISEISSSLSIMQRIDNVKAELRRKLMSKPYKNCLLVLRNVQTIDTWKTFNLGCKILLTTRSRTVCDYLSPSTTVHIVLPDVLTLFEVESLFCKYMKCEPQDLPNEQLTSMNTLNPRTLSIIAETIRDGLATWENWKHVKSNKLVTIIENSLQVLDSDTRKLFNLLLIFPPSANIPINLLKEIWSVIDPSIESAMDIVVKLQKYSLVELQDNHETVLLPNIYLELPLQVPNESTYHCKIVKYYNIRSVFNQCNDTTLSSLDCYFYSHIGHHLSKLLNHTERVELFRMVFLDFRFLDVKIRQDTTPWHASGSILNTLQQLKFYRNYIIDSEQRYLRLLNALLDFLPKVEEKLIGCRYTCLLRVALMAEDGAVYEEACRQVQRFPNHVWFTEHGSFHQHRQVINLGKHKSRHANYLDEHFCLMALDNNNLLLTDVSLEAGTTYVLCDENDQSGIKELRVFNKQQYLLTLHENGNLKLWSLWPDTGGRPLLRRRSSGSRQRVHPQWVHVPKDAPKRSHKPVQQDVSAFFLDELAHGEESNIQLHVAYIDGNISIFNWKHADQEFKRSSTPMLRTKQLKIRCFAYILSKCYVVSAGNGVLSVWNLKNSSREELCLNNYNPEKDPARQMDIYLEQLVGGQYWTTLLLICEINMWRIRIENNICVCLDNLNLELLYRRDAGACNITCAKLSLDGHYLILGTKSEGLIVYDLKLSEPVLRSNVSEHVTCVDIYKLSEDFYKYIVLCGAEGKNILYLHILCENDFNNKSQTALKWVHNVDDAFAQQAERACLEPNVYLRPLMCMAGTQLFAVDSKQRIHQIQTEIGKHANRRPSCSYWSTITPTHASNQRKVTAICASDNELIYAGYDNGIIMDVNNDAELKQEFITESIDYLKQLNSNILIASAGCKTIIFRWSEERRRSVTGIDASDAAVVPKLRNSAADPVTALLKSKTMYACIFEKYYLILFCQFGVYYVNLAQEEDIHYISIIEMAITGFDLQSSRLFVASEENDIQIFQLSVGVDRIHQKELCSEKIKPQHRNQIICYLIASNDGTIFALGYRSGEIELYSYDSNHIKLVYRVTEHVHEQRIRQLRFSPCKQVLISSCAEKLCFWSVTHMRNNQLEAKTPQRSSGRFGTRHHVQECEEVDAMPYAACRQSGLSSQKSVAAQKATPEPHQQWREQAQAEVAELAVAATANLWREKRGNASIPELLACIKFVGNKENQFFANKNFTQFFAIDDAGVYYHLRLLQSAHEISLESHHQREPIRQVDDLDYENIADRRLLASVDHQNEDVSGNAANDSGVDVVGNEGDHTAISVNKERAENSAPSI</sequence>
<evidence type="ECO:0000259" key="5">
    <source>
        <dbReference type="Pfam" id="PF22164"/>
    </source>
</evidence>
<evidence type="ECO:0000256" key="1">
    <source>
        <dbReference type="ARBA" id="ARBA00022703"/>
    </source>
</evidence>
<feature type="domain" description="NB-ARC" evidence="3">
    <location>
        <begin position="132"/>
        <end position="280"/>
    </location>
</feature>
<dbReference type="GO" id="GO:0006915">
    <property type="term" value="P:apoptotic process"/>
    <property type="evidence" value="ECO:0007669"/>
    <property type="project" value="UniProtKB-KW"/>
</dbReference>
<feature type="region of interest" description="Disordered" evidence="2">
    <location>
        <begin position="1484"/>
        <end position="1525"/>
    </location>
</feature>
<dbReference type="InterPro" id="IPR036388">
    <property type="entry name" value="WH-like_DNA-bd_sf"/>
</dbReference>
<evidence type="ECO:0000313" key="6">
    <source>
        <dbReference type="Proteomes" id="UP000504634"/>
    </source>
</evidence>
<dbReference type="CTD" id="36914"/>
<dbReference type="Gene3D" id="3.40.50.300">
    <property type="entry name" value="P-loop containing nucleotide triphosphate hydrolases"/>
    <property type="match status" value="1"/>
</dbReference>
<dbReference type="GO" id="GO:0005829">
    <property type="term" value="C:cytosol"/>
    <property type="evidence" value="ECO:0007669"/>
    <property type="project" value="UniProtKB-ARBA"/>
</dbReference>